<dbReference type="GO" id="GO:0019814">
    <property type="term" value="C:immunoglobulin complex"/>
    <property type="evidence" value="ECO:0007669"/>
    <property type="project" value="UniProtKB-KW"/>
</dbReference>
<dbReference type="Pfam" id="PF07686">
    <property type="entry name" value="V-set"/>
    <property type="match status" value="2"/>
</dbReference>
<dbReference type="GO" id="GO:0002250">
    <property type="term" value="P:adaptive immune response"/>
    <property type="evidence" value="ECO:0007669"/>
    <property type="project" value="UniProtKB-KW"/>
</dbReference>
<dbReference type="Proteomes" id="UP001591681">
    <property type="component" value="Unassembled WGS sequence"/>
</dbReference>
<feature type="domain" description="Ig-like" evidence="5">
    <location>
        <begin position="147"/>
        <end position="258"/>
    </location>
</feature>
<keyword evidence="4" id="KW-0732">Signal</keyword>
<dbReference type="InterPro" id="IPR036179">
    <property type="entry name" value="Ig-like_dom_sf"/>
</dbReference>
<keyword evidence="7" id="KW-1185">Reference proteome</keyword>
<dbReference type="GO" id="GO:0005576">
    <property type="term" value="C:extracellular region"/>
    <property type="evidence" value="ECO:0007669"/>
    <property type="project" value="UniProtKB-ARBA"/>
</dbReference>
<keyword evidence="3" id="KW-1280">Immunoglobulin</keyword>
<dbReference type="AlphaFoldDB" id="A0ABD1KQG1"/>
<name>A0ABD1KQG1_9TELE</name>
<keyword evidence="1" id="KW-0391">Immunity</keyword>
<evidence type="ECO:0000256" key="4">
    <source>
        <dbReference type="SAM" id="SignalP"/>
    </source>
</evidence>
<comment type="caution">
    <text evidence="6">The sequence shown here is derived from an EMBL/GenBank/DDBJ whole genome shotgun (WGS) entry which is preliminary data.</text>
</comment>
<keyword evidence="2" id="KW-1064">Adaptive immunity</keyword>
<dbReference type="InterPro" id="IPR013106">
    <property type="entry name" value="Ig_V-set"/>
</dbReference>
<dbReference type="InterPro" id="IPR050199">
    <property type="entry name" value="IgHV"/>
</dbReference>
<dbReference type="SUPFAM" id="SSF48726">
    <property type="entry name" value="Immunoglobulin"/>
    <property type="match status" value="2"/>
</dbReference>
<evidence type="ECO:0000256" key="2">
    <source>
        <dbReference type="ARBA" id="ARBA00023130"/>
    </source>
</evidence>
<dbReference type="FunFam" id="2.60.40.10:FF:003074">
    <property type="entry name" value="Immunoglobulin heavy variable 11-1"/>
    <property type="match status" value="2"/>
</dbReference>
<evidence type="ECO:0000256" key="1">
    <source>
        <dbReference type="ARBA" id="ARBA00022859"/>
    </source>
</evidence>
<evidence type="ECO:0000313" key="6">
    <source>
        <dbReference type="EMBL" id="KAL2101411.1"/>
    </source>
</evidence>
<evidence type="ECO:0000256" key="3">
    <source>
        <dbReference type="ARBA" id="ARBA00043265"/>
    </source>
</evidence>
<dbReference type="EMBL" id="JBHFQA010000003">
    <property type="protein sequence ID" value="KAL2101411.1"/>
    <property type="molecule type" value="Genomic_DNA"/>
</dbReference>
<dbReference type="PROSITE" id="PS50835">
    <property type="entry name" value="IG_LIKE"/>
    <property type="match status" value="1"/>
</dbReference>
<protein>
    <recommendedName>
        <fullName evidence="5">Ig-like domain-containing protein</fullName>
    </recommendedName>
</protein>
<gene>
    <name evidence="6" type="ORF">ACEWY4_003172</name>
</gene>
<evidence type="ECO:0000313" key="7">
    <source>
        <dbReference type="Proteomes" id="UP001591681"/>
    </source>
</evidence>
<sequence length="263" mass="28855">MDFMVVLTLLAVCLRGGHGQTLTQSEPVVISPGGSHKLTCTASGLTISGCYLGWIRQAPGKGLEWVASVYVSSSYIYHSEALKDRFTITRDDNKKQVYLQMNSLKTEDTAVYYSPQKLLDSGELRRAAASIMSNMTASLLLLLMLAPANCGHGQSLTESEPVVISPGGSHKLTCTASGLTISGYYLGWVRQAPGKGLEWVASVYDHSTIIFYSQAFQDRFVISRDESEKQVHLQMNSLKYEDSAVYYCSQHTVGEEMSGLNKN</sequence>
<dbReference type="InterPro" id="IPR013783">
    <property type="entry name" value="Ig-like_fold"/>
</dbReference>
<dbReference type="InterPro" id="IPR003599">
    <property type="entry name" value="Ig_sub"/>
</dbReference>
<dbReference type="SMART" id="SM00406">
    <property type="entry name" value="IGv"/>
    <property type="match status" value="2"/>
</dbReference>
<accession>A0ABD1KQG1</accession>
<evidence type="ECO:0000259" key="5">
    <source>
        <dbReference type="PROSITE" id="PS50835"/>
    </source>
</evidence>
<proteinExistence type="predicted"/>
<dbReference type="PANTHER" id="PTHR23266">
    <property type="entry name" value="IMMUNOGLOBULIN HEAVY CHAIN"/>
    <property type="match status" value="1"/>
</dbReference>
<dbReference type="SMART" id="SM00409">
    <property type="entry name" value="IG"/>
    <property type="match status" value="2"/>
</dbReference>
<organism evidence="6 7">
    <name type="scientific">Coilia grayii</name>
    <name type="common">Gray's grenadier anchovy</name>
    <dbReference type="NCBI Taxonomy" id="363190"/>
    <lineage>
        <taxon>Eukaryota</taxon>
        <taxon>Metazoa</taxon>
        <taxon>Chordata</taxon>
        <taxon>Craniata</taxon>
        <taxon>Vertebrata</taxon>
        <taxon>Euteleostomi</taxon>
        <taxon>Actinopterygii</taxon>
        <taxon>Neopterygii</taxon>
        <taxon>Teleostei</taxon>
        <taxon>Clupei</taxon>
        <taxon>Clupeiformes</taxon>
        <taxon>Clupeoidei</taxon>
        <taxon>Engraulidae</taxon>
        <taxon>Coilinae</taxon>
        <taxon>Coilia</taxon>
    </lineage>
</organism>
<reference evidence="6 7" key="1">
    <citation type="submission" date="2024-09" db="EMBL/GenBank/DDBJ databases">
        <title>A chromosome-level genome assembly of Gray's grenadier anchovy, Coilia grayii.</title>
        <authorList>
            <person name="Fu Z."/>
        </authorList>
    </citation>
    <scope>NUCLEOTIDE SEQUENCE [LARGE SCALE GENOMIC DNA]</scope>
    <source>
        <strain evidence="6">G4</strain>
        <tissue evidence="6">Muscle</tissue>
    </source>
</reference>
<feature type="signal peptide" evidence="4">
    <location>
        <begin position="1"/>
        <end position="19"/>
    </location>
</feature>
<dbReference type="InterPro" id="IPR007110">
    <property type="entry name" value="Ig-like_dom"/>
</dbReference>
<dbReference type="Gene3D" id="2.60.40.10">
    <property type="entry name" value="Immunoglobulins"/>
    <property type="match status" value="2"/>
</dbReference>
<feature type="chain" id="PRO_5044754262" description="Ig-like domain-containing protein" evidence="4">
    <location>
        <begin position="20"/>
        <end position="263"/>
    </location>
</feature>